<evidence type="ECO:0000256" key="2">
    <source>
        <dbReference type="SAM" id="Phobius"/>
    </source>
</evidence>
<name>A0A6J5T317_9CAUD</name>
<protein>
    <submittedName>
        <fullName evidence="3">Uncharacterized protein</fullName>
    </submittedName>
</protein>
<organism evidence="3">
    <name type="scientific">uncultured Caudovirales phage</name>
    <dbReference type="NCBI Taxonomy" id="2100421"/>
    <lineage>
        <taxon>Viruses</taxon>
        <taxon>Duplodnaviria</taxon>
        <taxon>Heunggongvirae</taxon>
        <taxon>Uroviricota</taxon>
        <taxon>Caudoviricetes</taxon>
        <taxon>Peduoviridae</taxon>
        <taxon>Maltschvirus</taxon>
        <taxon>Maltschvirus maltsch</taxon>
    </lineage>
</organism>
<evidence type="ECO:0000313" key="3">
    <source>
        <dbReference type="EMBL" id="CAB4222202.1"/>
    </source>
</evidence>
<dbReference type="EMBL" id="LR797510">
    <property type="protein sequence ID" value="CAB4222202.1"/>
    <property type="molecule type" value="Genomic_DNA"/>
</dbReference>
<accession>A0A6J5T317</accession>
<keyword evidence="2" id="KW-1133">Transmembrane helix</keyword>
<feature type="coiled-coil region" evidence="1">
    <location>
        <begin position="36"/>
        <end position="63"/>
    </location>
</feature>
<keyword evidence="1" id="KW-0175">Coiled coil</keyword>
<sequence>MDPITIAAIAAAVATVLGALFAGARLIIKELKPNGGNSLRDQMQRIETKISALEHRIDEVLLNR</sequence>
<keyword evidence="2" id="KW-0472">Membrane</keyword>
<evidence type="ECO:0000256" key="1">
    <source>
        <dbReference type="SAM" id="Coils"/>
    </source>
</evidence>
<gene>
    <name evidence="3" type="ORF">UFOVP1656_22</name>
</gene>
<proteinExistence type="predicted"/>
<reference evidence="3" key="1">
    <citation type="submission" date="2020-05" db="EMBL/GenBank/DDBJ databases">
        <authorList>
            <person name="Chiriac C."/>
            <person name="Salcher M."/>
            <person name="Ghai R."/>
            <person name="Kavagutti S V."/>
        </authorList>
    </citation>
    <scope>NUCLEOTIDE SEQUENCE</scope>
</reference>
<keyword evidence="2" id="KW-0812">Transmembrane</keyword>
<feature type="transmembrane region" description="Helical" evidence="2">
    <location>
        <begin position="6"/>
        <end position="28"/>
    </location>
</feature>